<name>A0AC35U9H1_9BILA</name>
<reference evidence="2" key="1">
    <citation type="submission" date="2016-11" db="UniProtKB">
        <authorList>
            <consortium name="WormBaseParasite"/>
        </authorList>
    </citation>
    <scope>IDENTIFICATION</scope>
    <source>
        <strain evidence="2">KR3021</strain>
    </source>
</reference>
<evidence type="ECO:0000313" key="2">
    <source>
        <dbReference type="WBParaSite" id="RSKR_0000865900.1"/>
    </source>
</evidence>
<proteinExistence type="predicted"/>
<accession>A0AC35U9H1</accession>
<dbReference type="WBParaSite" id="RSKR_0000865900.1">
    <property type="protein sequence ID" value="RSKR_0000865900.1"/>
    <property type="gene ID" value="RSKR_0000865900"/>
</dbReference>
<dbReference type="Proteomes" id="UP000095286">
    <property type="component" value="Unplaced"/>
</dbReference>
<sequence length="1144" mass="129018">MSVAKVFTLILPTVIFSTLWFGIVYGNNFQVSIGHLQPNDSTSLYEPHVLRMCSQDLKNKGILPNNVEFNITTLESCNKFIGVSNAAYFYHKHQSAVYFGPGCNEEMLAIGRLVSLWNIPIIAHMSGDDVLSDRSIFNTLGSVSLTSASEMARATLQLIRHNDWKQIGLVRSTVDFNRLSMHSLEYLIKNAKDVKVNKYIDIDPYMTPEQIIQSGLLDELKMKCRIIVLELGMDLYFNANFMQAIKMAEMNTHEYVYIIPWLAHYHQHYPWQANNVDKKALMSAYENTIVITAHGYDNQFIEAFKAKFAQFTDVVSSYYATIAYMSLYDALYLFGLAVRDILMETKSITSIKDGRKIWKKMTNRQFNGATGQVLMNSAAVRVPSYATYIVNNGTFKIVLEFEAKLSENEKCIQDCSEHHIKEVAGAYWHSYDGSMPPDVPECGYDGSLCDHTVLMVLSGILLFLVVTIPTAFLVYRREKERILYDMTWRLPREQVRILDNTKTSSVKSDRSISKSDRSGSIVGSTASKLNNKLSASQCICNGVRLAYKKYKQTRNITFPKMDLYTLKELKLIEQENLNKFYGICFNQQNEFLVLWLLCQRGSLEDVLFNDDLKISRNFQVSFAKDCVKGLTFLHGTALQYHGCLCLQNCLVDSNWTVRLTNFNTEIIIAEKLRHNELKYAMYGDNENDVDDAEEAKESKEEKEGKVKKVAAGNNPSAMEHNLSARKKYLQLAPEIIRELITTKYLPAGSQPADIYSLGMILYQILFKVEPFYEKSWTASKILEKIAMTNDNDTILRPTFPSSVSSEEGYNLQLLSCIEACWLELPEIRPHIKKVKSMINSNLKSKGSGSLVDQMMKMMEDYTTNLESLVKERTSMLEEAQQQADRLLKNMLPQSIAEDLKIGKPVLPKLYDCATVLFSDIRGFTRISSTSTPFEIVAFLNDMFSGFDSIIARHDAYKVETIGDAYMIVSGVPNQNGNAHVQNIADIALKMRSFVSSFKLAHKPEEIMMVRIGFHSGSVAAGVVGIAAPRYCLFGDTVNMASRMESTGVANKIQISESSKNLLTCFYPQFVTEQRGSIEIKFNLLAITNMKFTRSILLLAIVASFLVENINAKPASGSVVGGETGLTAESPACISANLLKYFVNN</sequence>
<evidence type="ECO:0000313" key="1">
    <source>
        <dbReference type="Proteomes" id="UP000095286"/>
    </source>
</evidence>
<protein>
    <submittedName>
        <fullName evidence="2">Guanylate cyclase</fullName>
    </submittedName>
</protein>
<organism evidence="1 2">
    <name type="scientific">Rhabditophanes sp. KR3021</name>
    <dbReference type="NCBI Taxonomy" id="114890"/>
    <lineage>
        <taxon>Eukaryota</taxon>
        <taxon>Metazoa</taxon>
        <taxon>Ecdysozoa</taxon>
        <taxon>Nematoda</taxon>
        <taxon>Chromadorea</taxon>
        <taxon>Rhabditida</taxon>
        <taxon>Tylenchina</taxon>
        <taxon>Panagrolaimomorpha</taxon>
        <taxon>Strongyloidoidea</taxon>
        <taxon>Alloionematidae</taxon>
        <taxon>Rhabditophanes</taxon>
    </lineage>
</organism>